<keyword evidence="3" id="KW-0507">mRNA processing</keyword>
<dbReference type="GO" id="GO:0003723">
    <property type="term" value="F:RNA binding"/>
    <property type="evidence" value="ECO:0007669"/>
    <property type="project" value="UniProtKB-UniRule"/>
</dbReference>
<dbReference type="Pfam" id="PF00076">
    <property type="entry name" value="RRM_1"/>
    <property type="match status" value="1"/>
</dbReference>
<comment type="function">
    <text evidence="7">As a component of the minor spliceosome, involved in the splicing of U12-type introns in pre-mRNAs.</text>
</comment>
<feature type="compositionally biased region" description="Polar residues" evidence="9">
    <location>
        <begin position="129"/>
        <end position="143"/>
    </location>
</feature>
<dbReference type="AlphaFoldDB" id="A0A4D6LIF9"/>
<dbReference type="GO" id="GO:0005654">
    <property type="term" value="C:nucleoplasm"/>
    <property type="evidence" value="ECO:0007669"/>
    <property type="project" value="TreeGrafter"/>
</dbReference>
<evidence type="ECO:0000256" key="8">
    <source>
        <dbReference type="PROSITE-ProRule" id="PRU00176"/>
    </source>
</evidence>
<reference evidence="11 12" key="1">
    <citation type="submission" date="2019-04" db="EMBL/GenBank/DDBJ databases">
        <title>An improved genome assembly and genetic linkage map for asparagus bean, Vigna unguiculata ssp. sesquipedialis.</title>
        <authorList>
            <person name="Xia Q."/>
            <person name="Zhang R."/>
            <person name="Dong Y."/>
        </authorList>
    </citation>
    <scope>NUCLEOTIDE SEQUENCE [LARGE SCALE GENOMIC DNA]</scope>
    <source>
        <tissue evidence="11">Leaf</tissue>
    </source>
</reference>
<keyword evidence="5 8" id="KW-0694">RNA-binding</keyword>
<organism evidence="11 12">
    <name type="scientific">Vigna unguiculata</name>
    <name type="common">Cowpea</name>
    <dbReference type="NCBI Taxonomy" id="3917"/>
    <lineage>
        <taxon>Eukaryota</taxon>
        <taxon>Viridiplantae</taxon>
        <taxon>Streptophyta</taxon>
        <taxon>Embryophyta</taxon>
        <taxon>Tracheophyta</taxon>
        <taxon>Spermatophyta</taxon>
        <taxon>Magnoliopsida</taxon>
        <taxon>eudicotyledons</taxon>
        <taxon>Gunneridae</taxon>
        <taxon>Pentapetalae</taxon>
        <taxon>rosids</taxon>
        <taxon>fabids</taxon>
        <taxon>Fabales</taxon>
        <taxon>Fabaceae</taxon>
        <taxon>Papilionoideae</taxon>
        <taxon>50 kb inversion clade</taxon>
        <taxon>NPAAA clade</taxon>
        <taxon>indigoferoid/millettioid clade</taxon>
        <taxon>Phaseoleae</taxon>
        <taxon>Vigna</taxon>
    </lineage>
</organism>
<evidence type="ECO:0000256" key="1">
    <source>
        <dbReference type="ARBA" id="ARBA00006938"/>
    </source>
</evidence>
<evidence type="ECO:0000256" key="7">
    <source>
        <dbReference type="ARBA" id="ARBA00035004"/>
    </source>
</evidence>
<dbReference type="InterPro" id="IPR000504">
    <property type="entry name" value="RRM_dom"/>
</dbReference>
<feature type="region of interest" description="Disordered" evidence="9">
    <location>
        <begin position="197"/>
        <end position="220"/>
    </location>
</feature>
<dbReference type="FunFam" id="3.30.70.330:FF:000424">
    <property type="entry name" value="RNA-binding protein 48 isoform X4"/>
    <property type="match status" value="1"/>
</dbReference>
<dbReference type="GO" id="GO:0006397">
    <property type="term" value="P:mRNA processing"/>
    <property type="evidence" value="ECO:0007669"/>
    <property type="project" value="UniProtKB-KW"/>
</dbReference>
<dbReference type="InterPro" id="IPR034264">
    <property type="entry name" value="RBM48_RRM"/>
</dbReference>
<dbReference type="InterPro" id="IPR012677">
    <property type="entry name" value="Nucleotide-bd_a/b_plait_sf"/>
</dbReference>
<dbReference type="PANTHER" id="PTHR20957:SF0">
    <property type="entry name" value="RNA-BINDING PROTEIN 48"/>
    <property type="match status" value="1"/>
</dbReference>
<dbReference type="SUPFAM" id="SSF54928">
    <property type="entry name" value="RNA-binding domain, RBD"/>
    <property type="match status" value="1"/>
</dbReference>
<evidence type="ECO:0000259" key="10">
    <source>
        <dbReference type="PROSITE" id="PS50102"/>
    </source>
</evidence>
<dbReference type="InterPro" id="IPR035979">
    <property type="entry name" value="RBD_domain_sf"/>
</dbReference>
<dbReference type="GO" id="GO:0008380">
    <property type="term" value="P:RNA splicing"/>
    <property type="evidence" value="ECO:0007669"/>
    <property type="project" value="UniProtKB-KW"/>
</dbReference>
<evidence type="ECO:0000256" key="4">
    <source>
        <dbReference type="ARBA" id="ARBA00022728"/>
    </source>
</evidence>
<proteinExistence type="inferred from homology"/>
<protein>
    <recommendedName>
        <fullName evidence="2">RNA-binding protein 48</fullName>
    </recommendedName>
</protein>
<name>A0A4D6LIF9_VIGUN</name>
<evidence type="ECO:0000256" key="9">
    <source>
        <dbReference type="SAM" id="MobiDB-lite"/>
    </source>
</evidence>
<feature type="region of interest" description="Disordered" evidence="9">
    <location>
        <begin position="120"/>
        <end position="143"/>
    </location>
</feature>
<dbReference type="InterPro" id="IPR039599">
    <property type="entry name" value="RBM48"/>
</dbReference>
<sequence>MPRYKDESPAVRVYTVCDESRYLIVRNVPELGCGDDLLQLFSSYGEVEECKPMDAEDCEKYTDVYWIKFRLVSNARFAKRKLDDFVFFGNKLQVSYATQFESPSDTQDKLEGRRREVLARLNPRRSKETPATSSNATITSNVNSAQHLDSNAWDVEFKAGSGSGNFPTRISSNEDYFASQSMNRTVNFVRDKLDKIRSSGEHTQAGSASKKQRVDNRRRI</sequence>
<evidence type="ECO:0000256" key="6">
    <source>
        <dbReference type="ARBA" id="ARBA00023187"/>
    </source>
</evidence>
<dbReference type="GO" id="GO:0005681">
    <property type="term" value="C:spliceosomal complex"/>
    <property type="evidence" value="ECO:0007669"/>
    <property type="project" value="UniProtKB-KW"/>
</dbReference>
<dbReference type="CDD" id="cd12442">
    <property type="entry name" value="RRM_RBM48"/>
    <property type="match status" value="1"/>
</dbReference>
<gene>
    <name evidence="11" type="ORF">DEO72_LG3g3020</name>
</gene>
<evidence type="ECO:0000256" key="3">
    <source>
        <dbReference type="ARBA" id="ARBA00022664"/>
    </source>
</evidence>
<dbReference type="Gene3D" id="3.30.70.330">
    <property type="match status" value="1"/>
</dbReference>
<dbReference type="PANTHER" id="PTHR20957">
    <property type="entry name" value="RNA-BINDING PROTEIN 48"/>
    <property type="match status" value="1"/>
</dbReference>
<evidence type="ECO:0000313" key="11">
    <source>
        <dbReference type="EMBL" id="QCD88472.1"/>
    </source>
</evidence>
<comment type="similarity">
    <text evidence="1">Belongs to the RBM48 family.</text>
</comment>
<dbReference type="Proteomes" id="UP000501690">
    <property type="component" value="Linkage Group LG3"/>
</dbReference>
<keyword evidence="12" id="KW-1185">Reference proteome</keyword>
<feature type="domain" description="RRM" evidence="10">
    <location>
        <begin position="21"/>
        <end position="99"/>
    </location>
</feature>
<evidence type="ECO:0000313" key="12">
    <source>
        <dbReference type="Proteomes" id="UP000501690"/>
    </source>
</evidence>
<keyword evidence="4" id="KW-0747">Spliceosome</keyword>
<dbReference type="EMBL" id="CP039347">
    <property type="protein sequence ID" value="QCD88472.1"/>
    <property type="molecule type" value="Genomic_DNA"/>
</dbReference>
<accession>A0A4D6LIF9</accession>
<evidence type="ECO:0000256" key="5">
    <source>
        <dbReference type="ARBA" id="ARBA00022884"/>
    </source>
</evidence>
<evidence type="ECO:0000256" key="2">
    <source>
        <dbReference type="ARBA" id="ARBA00015189"/>
    </source>
</evidence>
<keyword evidence="6" id="KW-0508">mRNA splicing</keyword>
<dbReference type="PROSITE" id="PS50102">
    <property type="entry name" value="RRM"/>
    <property type="match status" value="1"/>
</dbReference>